<dbReference type="Gene3D" id="3.10.580.10">
    <property type="entry name" value="CBS-domain"/>
    <property type="match status" value="1"/>
</dbReference>
<dbReference type="EMBL" id="VBOX01000107">
    <property type="protein sequence ID" value="TMQ61230.1"/>
    <property type="molecule type" value="Genomic_DNA"/>
</dbReference>
<dbReference type="PANTHER" id="PTHR43080">
    <property type="entry name" value="CBS DOMAIN-CONTAINING PROTEIN CBSX3, MITOCHONDRIAL"/>
    <property type="match status" value="1"/>
</dbReference>
<dbReference type="Proteomes" id="UP000317366">
    <property type="component" value="Unassembled WGS sequence"/>
</dbReference>
<protein>
    <submittedName>
        <fullName evidence="4">CBS domain-containing protein</fullName>
    </submittedName>
</protein>
<dbReference type="SUPFAM" id="SSF54631">
    <property type="entry name" value="CBS-domain pair"/>
    <property type="match status" value="1"/>
</dbReference>
<evidence type="ECO:0000313" key="6">
    <source>
        <dbReference type="Proteomes" id="UP000317366"/>
    </source>
</evidence>
<proteinExistence type="predicted"/>
<dbReference type="InterPro" id="IPR051257">
    <property type="entry name" value="Diverse_CBS-Domain"/>
</dbReference>
<dbReference type="PROSITE" id="PS51371">
    <property type="entry name" value="CBS"/>
    <property type="match status" value="2"/>
</dbReference>
<dbReference type="CDD" id="cd04623">
    <property type="entry name" value="CBS_pair_bac_euk"/>
    <property type="match status" value="1"/>
</dbReference>
<evidence type="ECO:0000313" key="5">
    <source>
        <dbReference type="EMBL" id="TMQ61230.1"/>
    </source>
</evidence>
<reference evidence="6 7" key="1">
    <citation type="journal article" date="2019" name="Nat. Microbiol.">
        <title>Mediterranean grassland soil C-N compound turnover is dependent on rainfall and depth, and is mediated by genomically divergent microorganisms.</title>
        <authorList>
            <person name="Diamond S."/>
            <person name="Andeer P.F."/>
            <person name="Li Z."/>
            <person name="Crits-Christoph A."/>
            <person name="Burstein D."/>
            <person name="Anantharaman K."/>
            <person name="Lane K.R."/>
            <person name="Thomas B.C."/>
            <person name="Pan C."/>
            <person name="Northen T.R."/>
            <person name="Banfield J.F."/>
        </authorList>
    </citation>
    <scope>NUCLEOTIDE SEQUENCE [LARGE SCALE GENOMIC DNA]</scope>
    <source>
        <strain evidence="4">WS_4</strain>
        <strain evidence="5">WS_7</strain>
    </source>
</reference>
<keyword evidence="1 2" id="KW-0129">CBS domain</keyword>
<organism evidence="4 7">
    <name type="scientific">Eiseniibacteriota bacterium</name>
    <dbReference type="NCBI Taxonomy" id="2212470"/>
    <lineage>
        <taxon>Bacteria</taxon>
        <taxon>Candidatus Eiseniibacteriota</taxon>
    </lineage>
</organism>
<dbReference type="PANTHER" id="PTHR43080:SF2">
    <property type="entry name" value="CBS DOMAIN-CONTAINING PROTEIN"/>
    <property type="match status" value="1"/>
</dbReference>
<feature type="domain" description="CBS" evidence="3">
    <location>
        <begin position="9"/>
        <end position="67"/>
    </location>
</feature>
<dbReference type="InterPro" id="IPR000644">
    <property type="entry name" value="CBS_dom"/>
</dbReference>
<dbReference type="SMART" id="SM00116">
    <property type="entry name" value="CBS"/>
    <property type="match status" value="2"/>
</dbReference>
<evidence type="ECO:0000313" key="4">
    <source>
        <dbReference type="EMBL" id="TMQ56154.1"/>
    </source>
</evidence>
<evidence type="ECO:0000256" key="1">
    <source>
        <dbReference type="ARBA" id="ARBA00023122"/>
    </source>
</evidence>
<dbReference type="Proteomes" id="UP000319829">
    <property type="component" value="Unassembled WGS sequence"/>
</dbReference>
<evidence type="ECO:0000256" key="2">
    <source>
        <dbReference type="PROSITE-ProRule" id="PRU00703"/>
    </source>
</evidence>
<comment type="caution">
    <text evidence="4">The sequence shown here is derived from an EMBL/GenBank/DDBJ whole genome shotgun (WGS) entry which is preliminary data.</text>
</comment>
<name>A0A538SY21_UNCEI</name>
<dbReference type="Pfam" id="PF00571">
    <property type="entry name" value="CBS"/>
    <property type="match status" value="2"/>
</dbReference>
<feature type="domain" description="CBS" evidence="3">
    <location>
        <begin position="76"/>
        <end position="132"/>
    </location>
</feature>
<sequence length="146" mass="16449">MGRIADLLAKKGNEVYTIERTATVYDAVKKMVEHNTGSLLVTQGDEICGIITERDYLRHIVLEGRTSKTTQVREIMTSQVICIDPNYAVEKCMAIMTAKRIRHLPVLEKGKLVGLVSIGDLVKQISQDQKYEIKYLTDYITGKYPG</sequence>
<evidence type="ECO:0000259" key="3">
    <source>
        <dbReference type="PROSITE" id="PS51371"/>
    </source>
</evidence>
<dbReference type="EMBL" id="VBOU01000004">
    <property type="protein sequence ID" value="TMQ56154.1"/>
    <property type="molecule type" value="Genomic_DNA"/>
</dbReference>
<gene>
    <name evidence="4" type="ORF">E6K74_00970</name>
    <name evidence="5" type="ORF">E6K77_10795</name>
</gene>
<evidence type="ECO:0000313" key="7">
    <source>
        <dbReference type="Proteomes" id="UP000319829"/>
    </source>
</evidence>
<accession>A0A538SY21</accession>
<dbReference type="InterPro" id="IPR046342">
    <property type="entry name" value="CBS_dom_sf"/>
</dbReference>
<dbReference type="InterPro" id="IPR044725">
    <property type="entry name" value="CBSX3_CBS_dom"/>
</dbReference>
<dbReference type="AlphaFoldDB" id="A0A538SY21"/>